<feature type="compositionally biased region" description="Basic and acidic residues" evidence="1">
    <location>
        <begin position="13"/>
        <end position="22"/>
    </location>
</feature>
<reference evidence="2 3" key="1">
    <citation type="submission" date="2020-03" db="EMBL/GenBank/DDBJ databases">
        <title>Whole genome shotgun sequence of Phytohabitans flavus NBRC 107702.</title>
        <authorList>
            <person name="Komaki H."/>
            <person name="Tamura T."/>
        </authorList>
    </citation>
    <scope>NUCLEOTIDE SEQUENCE [LARGE SCALE GENOMIC DNA]</scope>
    <source>
        <strain evidence="2 3">NBRC 107702</strain>
    </source>
</reference>
<keyword evidence="3" id="KW-1185">Reference proteome</keyword>
<reference evidence="2 3" key="2">
    <citation type="submission" date="2020-03" db="EMBL/GenBank/DDBJ databases">
        <authorList>
            <person name="Ichikawa N."/>
            <person name="Kimura A."/>
            <person name="Kitahashi Y."/>
            <person name="Uohara A."/>
        </authorList>
    </citation>
    <scope>NUCLEOTIDE SEQUENCE [LARGE SCALE GENOMIC DNA]</scope>
    <source>
        <strain evidence="2 3">NBRC 107702</strain>
    </source>
</reference>
<dbReference type="AlphaFoldDB" id="A0A6F8XJG8"/>
<feature type="region of interest" description="Disordered" evidence="1">
    <location>
        <begin position="1"/>
        <end position="90"/>
    </location>
</feature>
<feature type="compositionally biased region" description="Basic and acidic residues" evidence="1">
    <location>
        <begin position="75"/>
        <end position="84"/>
    </location>
</feature>
<feature type="compositionally biased region" description="Low complexity" evidence="1">
    <location>
        <begin position="40"/>
        <end position="52"/>
    </location>
</feature>
<feature type="compositionally biased region" description="Polar residues" evidence="1">
    <location>
        <begin position="24"/>
        <end position="33"/>
    </location>
</feature>
<accession>A0A6F8XJG8</accession>
<evidence type="ECO:0000256" key="1">
    <source>
        <dbReference type="SAM" id="MobiDB-lite"/>
    </source>
</evidence>
<sequence length="90" mass="9501">MGAPGTPASARRGPAERTEDTRVMQPTPTSGPQHDTETTAPLPVVPAGLLPGQRPPSEQTTALNEPTSEIPIIVPRERADESPCRRSPPS</sequence>
<proteinExistence type="predicted"/>
<name>A0A6F8XJG8_9ACTN</name>
<evidence type="ECO:0000313" key="3">
    <source>
        <dbReference type="Proteomes" id="UP000502508"/>
    </source>
</evidence>
<gene>
    <name evidence="2" type="ORF">Pflav_003620</name>
</gene>
<organism evidence="2 3">
    <name type="scientific">Phytohabitans flavus</name>
    <dbReference type="NCBI Taxonomy" id="1076124"/>
    <lineage>
        <taxon>Bacteria</taxon>
        <taxon>Bacillati</taxon>
        <taxon>Actinomycetota</taxon>
        <taxon>Actinomycetes</taxon>
        <taxon>Micromonosporales</taxon>
        <taxon>Micromonosporaceae</taxon>
    </lineage>
</organism>
<protein>
    <submittedName>
        <fullName evidence="2">Uncharacterized protein</fullName>
    </submittedName>
</protein>
<dbReference type="EMBL" id="AP022870">
    <property type="protein sequence ID" value="BCB73952.1"/>
    <property type="molecule type" value="Genomic_DNA"/>
</dbReference>
<feature type="compositionally biased region" description="Polar residues" evidence="1">
    <location>
        <begin position="56"/>
        <end position="67"/>
    </location>
</feature>
<evidence type="ECO:0000313" key="2">
    <source>
        <dbReference type="EMBL" id="BCB73952.1"/>
    </source>
</evidence>
<dbReference type="Proteomes" id="UP000502508">
    <property type="component" value="Chromosome"/>
</dbReference>
<dbReference type="KEGG" id="pfla:Pflav_003620"/>